<dbReference type="RefSeq" id="WP_255041076.1">
    <property type="nucleotide sequence ID" value="NZ_JANEYT010000008.1"/>
</dbReference>
<keyword evidence="2" id="KW-1185">Reference proteome</keyword>
<organism evidence="1 2">
    <name type="scientific">Photobacterium pectinilyticum</name>
    <dbReference type="NCBI Taxonomy" id="2906793"/>
    <lineage>
        <taxon>Bacteria</taxon>
        <taxon>Pseudomonadati</taxon>
        <taxon>Pseudomonadota</taxon>
        <taxon>Gammaproteobacteria</taxon>
        <taxon>Vibrionales</taxon>
        <taxon>Vibrionaceae</taxon>
        <taxon>Photobacterium</taxon>
    </lineage>
</organism>
<evidence type="ECO:0000313" key="1">
    <source>
        <dbReference type="EMBL" id="MCQ1057471.1"/>
    </source>
</evidence>
<gene>
    <name evidence="1" type="ORF">NHN17_05200</name>
</gene>
<comment type="caution">
    <text evidence="1">The sequence shown here is derived from an EMBL/GenBank/DDBJ whole genome shotgun (WGS) entry which is preliminary data.</text>
</comment>
<name>A0ABT1MYA0_9GAMM</name>
<reference evidence="1 2" key="1">
    <citation type="submission" date="2022-07" db="EMBL/GenBank/DDBJ databases">
        <title>Photobacterium pectinilyticum sp. nov., a marine bacterium isolated from surface seawater of Qingdao offshore.</title>
        <authorList>
            <person name="Wang X."/>
        </authorList>
    </citation>
    <scope>NUCLEOTIDE SEQUENCE [LARGE SCALE GENOMIC DNA]</scope>
    <source>
        <strain evidence="1 2">ZSDE20</strain>
    </source>
</reference>
<accession>A0ABT1MYA0</accession>
<dbReference type="Proteomes" id="UP001524460">
    <property type="component" value="Unassembled WGS sequence"/>
</dbReference>
<sequence>MITITIVFLKYCPEKFCDHVLLVAKKFDESACRTLESWGSMREERTLVAGAIQGFISINNKGLC</sequence>
<protein>
    <submittedName>
        <fullName evidence="1">Uncharacterized protein</fullName>
    </submittedName>
</protein>
<evidence type="ECO:0000313" key="2">
    <source>
        <dbReference type="Proteomes" id="UP001524460"/>
    </source>
</evidence>
<dbReference type="EMBL" id="JANEYT010000008">
    <property type="protein sequence ID" value="MCQ1057471.1"/>
    <property type="molecule type" value="Genomic_DNA"/>
</dbReference>
<proteinExistence type="predicted"/>